<dbReference type="RefSeq" id="WP_000602474.1">
    <property type="nucleotide sequence ID" value="NZ_JPHZ01000007.1"/>
</dbReference>
<evidence type="ECO:0000256" key="7">
    <source>
        <dbReference type="ARBA" id="ARBA00066362"/>
    </source>
</evidence>
<dbReference type="Gene3D" id="1.20.140.10">
    <property type="entry name" value="Butyryl-CoA Dehydrogenase, subunit A, domain 3"/>
    <property type="match status" value="1"/>
</dbReference>
<dbReference type="InterPro" id="IPR046373">
    <property type="entry name" value="Acyl-CoA_Oxase/DH_mid-dom_sf"/>
</dbReference>
<dbReference type="Proteomes" id="UP000036122">
    <property type="component" value="Unassembled WGS sequence"/>
</dbReference>
<evidence type="ECO:0000313" key="17">
    <source>
        <dbReference type="Proteomes" id="UP000036122"/>
    </source>
</evidence>
<dbReference type="InterPro" id="IPR006089">
    <property type="entry name" value="Acyl-CoA_DH_CS"/>
</dbReference>
<dbReference type="Gene3D" id="1.10.540.10">
    <property type="entry name" value="Acyl-CoA dehydrogenase/oxidase, N-terminal domain"/>
    <property type="match status" value="1"/>
</dbReference>
<dbReference type="FunFam" id="1.10.540.10:FF:000002">
    <property type="entry name" value="Acyl-CoA dehydrogenase FadE19"/>
    <property type="match status" value="1"/>
</dbReference>
<dbReference type="FunFam" id="2.40.110.10:FF:000001">
    <property type="entry name" value="Acyl-CoA dehydrogenase, mitochondrial"/>
    <property type="match status" value="1"/>
</dbReference>
<evidence type="ECO:0000256" key="9">
    <source>
        <dbReference type="ARBA" id="ARBA00068311"/>
    </source>
</evidence>
<dbReference type="EC" id="3.13.1.4" evidence="8"/>
<dbReference type="Pfam" id="PF02771">
    <property type="entry name" value="Acyl-CoA_dh_N"/>
    <property type="match status" value="1"/>
</dbReference>
<evidence type="ECO:0000256" key="1">
    <source>
        <dbReference type="ARBA" id="ARBA00001974"/>
    </source>
</evidence>
<dbReference type="Pfam" id="PF00441">
    <property type="entry name" value="Acyl-CoA_dh_1"/>
    <property type="match status" value="1"/>
</dbReference>
<keyword evidence="5 12" id="KW-0560">Oxidoreductase</keyword>
<reference evidence="16 17" key="1">
    <citation type="submission" date="2014-07" db="EMBL/GenBank/DDBJ databases">
        <authorList>
            <person name="Harkins D.M."/>
            <person name="Lesho E."/>
            <person name="Waterman P.E."/>
            <person name="Chan A."/>
            <person name="Fouts D.E."/>
        </authorList>
    </citation>
    <scope>NUCLEOTIDE SEQUENCE [LARGE SCALE GENOMIC DNA]</scope>
    <source>
        <strain evidence="16 17">MRSN 3527</strain>
    </source>
</reference>
<dbReference type="InterPro" id="IPR009100">
    <property type="entry name" value="AcylCoA_DH/oxidase_NM_dom_sf"/>
</dbReference>
<dbReference type="Pfam" id="PF02770">
    <property type="entry name" value="Acyl-CoA_dh_M"/>
    <property type="match status" value="1"/>
</dbReference>
<evidence type="ECO:0000256" key="8">
    <source>
        <dbReference type="ARBA" id="ARBA00066461"/>
    </source>
</evidence>
<evidence type="ECO:0000256" key="11">
    <source>
        <dbReference type="ARBA" id="ARBA00075603"/>
    </source>
</evidence>
<feature type="domain" description="Acyl-CoA dehydrogenase/oxidase C-terminal" evidence="13">
    <location>
        <begin position="227"/>
        <end position="375"/>
    </location>
</feature>
<feature type="domain" description="Acyl-CoA dehydrogenase/oxidase N-terminal" evidence="15">
    <location>
        <begin position="5"/>
        <end position="116"/>
    </location>
</feature>
<dbReference type="Gene3D" id="2.40.110.10">
    <property type="entry name" value="Butyryl-CoA Dehydrogenase, subunit A, domain 2"/>
    <property type="match status" value="1"/>
</dbReference>
<comment type="similarity">
    <text evidence="2 12">Belongs to the acyl-CoA dehydrogenase family.</text>
</comment>
<comment type="caution">
    <text evidence="16">The sequence shown here is derived from an EMBL/GenBank/DDBJ whole genome shotgun (WGS) entry which is preliminary data.</text>
</comment>
<evidence type="ECO:0000256" key="10">
    <source>
        <dbReference type="ARBA" id="ARBA00072305"/>
    </source>
</evidence>
<dbReference type="PATRIC" id="fig|1409923.3.peg.593"/>
<evidence type="ECO:0000259" key="13">
    <source>
        <dbReference type="Pfam" id="PF00441"/>
    </source>
</evidence>
<dbReference type="InterPro" id="IPR036250">
    <property type="entry name" value="AcylCo_DH-like_C"/>
</dbReference>
<name>A0A0J1DHB6_ACIBA</name>
<evidence type="ECO:0000313" key="16">
    <source>
        <dbReference type="EMBL" id="KLT91518.1"/>
    </source>
</evidence>
<sequence length="378" mass="40764">MILNAEQSMVQEMMRNYAQNQLKPTAAHRDKTHEFRAQELKDLGALGAMGMTVPDEWGGAGMDYVSLVLAIEEIAAGDGAISTIVSVQNSLICGITLAYGSEQQKQTYLPKFASGEWLGCFCLTEPHVGSDASAILCKAERDGDHWVLNGVKQFITSGKNAQVALVFAVTDKQAGKKGISCFLVPTNTQGYLVTRIEDKMGQHASDTATITLEDCRIPLENLVGQEGEGYKIALSNLAAGRIGIAAQSVGMARAAFDAAVQYANERKAFGVELVQHQAVGFRLADMATQIEAAHQLVLHAATLKDAGLPCLKEASMAKLFASTMAERVCSDAIQIHGGYGYVSDFPVERIYRDVRVSQIYEGASDIQRLVIAREVAQV</sequence>
<evidence type="ECO:0000256" key="5">
    <source>
        <dbReference type="ARBA" id="ARBA00023002"/>
    </source>
</evidence>
<dbReference type="AlphaFoldDB" id="A0A0J1DHB6"/>
<dbReference type="InterPro" id="IPR037069">
    <property type="entry name" value="AcylCoA_DH/ox_N_sf"/>
</dbReference>
<dbReference type="PANTHER" id="PTHR43884:SF12">
    <property type="entry name" value="ISOVALERYL-COA DEHYDROGENASE, MITOCHONDRIAL-RELATED"/>
    <property type="match status" value="1"/>
</dbReference>
<dbReference type="InterPro" id="IPR013786">
    <property type="entry name" value="AcylCoA_DH/ox_N"/>
</dbReference>
<dbReference type="GO" id="GO:0003995">
    <property type="term" value="F:acyl-CoA dehydrogenase activity"/>
    <property type="evidence" value="ECO:0007669"/>
    <property type="project" value="InterPro"/>
</dbReference>
<keyword evidence="3 12" id="KW-0285">Flavoprotein</keyword>
<evidence type="ECO:0000256" key="2">
    <source>
        <dbReference type="ARBA" id="ARBA00009347"/>
    </source>
</evidence>
<evidence type="ECO:0000259" key="14">
    <source>
        <dbReference type="Pfam" id="PF02770"/>
    </source>
</evidence>
<dbReference type="EC" id="1.3.8.10" evidence="7"/>
<dbReference type="PANTHER" id="PTHR43884">
    <property type="entry name" value="ACYL-COA DEHYDROGENASE"/>
    <property type="match status" value="1"/>
</dbReference>
<dbReference type="InterPro" id="IPR006091">
    <property type="entry name" value="Acyl-CoA_Oxase/DH_mid-dom"/>
</dbReference>
<dbReference type="SUPFAM" id="SSF56645">
    <property type="entry name" value="Acyl-CoA dehydrogenase NM domain-like"/>
    <property type="match status" value="1"/>
</dbReference>
<evidence type="ECO:0000256" key="4">
    <source>
        <dbReference type="ARBA" id="ARBA00022827"/>
    </source>
</evidence>
<evidence type="ECO:0000256" key="3">
    <source>
        <dbReference type="ARBA" id="ARBA00022630"/>
    </source>
</evidence>
<dbReference type="GO" id="GO:0050660">
    <property type="term" value="F:flavin adenine dinucleotide binding"/>
    <property type="evidence" value="ECO:0007669"/>
    <property type="project" value="InterPro"/>
</dbReference>
<dbReference type="PIRSF" id="PIRSF016578">
    <property type="entry name" value="HsaA"/>
    <property type="match status" value="1"/>
</dbReference>
<accession>A0A0J1DHB6</accession>
<dbReference type="InterPro" id="IPR009075">
    <property type="entry name" value="AcylCo_DH/oxidase_C"/>
</dbReference>
<comment type="cofactor">
    <cofactor evidence="1 12">
        <name>FAD</name>
        <dbReference type="ChEBI" id="CHEBI:57692"/>
    </cofactor>
</comment>
<dbReference type="EMBL" id="JPHZ01000007">
    <property type="protein sequence ID" value="KLT91518.1"/>
    <property type="molecule type" value="Genomic_DNA"/>
</dbReference>
<dbReference type="SUPFAM" id="SSF47203">
    <property type="entry name" value="Acyl-CoA dehydrogenase C-terminal domain-like"/>
    <property type="match status" value="1"/>
</dbReference>
<evidence type="ECO:0000259" key="15">
    <source>
        <dbReference type="Pfam" id="PF02771"/>
    </source>
</evidence>
<evidence type="ECO:0000256" key="6">
    <source>
        <dbReference type="ARBA" id="ARBA00052938"/>
    </source>
</evidence>
<proteinExistence type="inferred from homology"/>
<gene>
    <name evidence="16" type="ORF">T630_2432</name>
</gene>
<comment type="catalytic activity">
    <reaction evidence="6">
        <text>3-sulfinopropanoyl-CoA + H2O = propanoyl-CoA + sulfite + H(+)</text>
        <dbReference type="Rhea" id="RHEA:41624"/>
        <dbReference type="ChEBI" id="CHEBI:15377"/>
        <dbReference type="ChEBI" id="CHEBI:15378"/>
        <dbReference type="ChEBI" id="CHEBI:17359"/>
        <dbReference type="ChEBI" id="CHEBI:57392"/>
        <dbReference type="ChEBI" id="CHEBI:78349"/>
        <dbReference type="EC" id="3.13.1.4"/>
    </reaction>
    <physiologicalReaction direction="left-to-right" evidence="6">
        <dbReference type="Rhea" id="RHEA:41625"/>
    </physiologicalReaction>
</comment>
<feature type="domain" description="Acyl-CoA oxidase/dehydrogenase middle" evidence="14">
    <location>
        <begin position="120"/>
        <end position="215"/>
    </location>
</feature>
<keyword evidence="4 12" id="KW-0274">FAD</keyword>
<dbReference type="PROSITE" id="PS00073">
    <property type="entry name" value="ACYL_COA_DH_2"/>
    <property type="match status" value="1"/>
</dbReference>
<protein>
    <recommendedName>
        <fullName evidence="9">3-sulfinopropanoyl-CoA desulfinase</fullName>
        <ecNumber evidence="7">1.3.8.10</ecNumber>
        <ecNumber evidence="8">3.13.1.4</ecNumber>
    </recommendedName>
    <alternativeName>
        <fullName evidence="11">3-sulfinopropionyl coenzyme A desulfinase</fullName>
    </alternativeName>
    <alternativeName>
        <fullName evidence="10">Cyclohex-1-ene-1-carbonyl-CoA dehydrogenase</fullName>
    </alternativeName>
</protein>
<organism evidence="16 17">
    <name type="scientific">Acinetobacter baumannii MRSN 3527</name>
    <dbReference type="NCBI Taxonomy" id="1409923"/>
    <lineage>
        <taxon>Bacteria</taxon>
        <taxon>Pseudomonadati</taxon>
        <taxon>Pseudomonadota</taxon>
        <taxon>Gammaproteobacteria</taxon>
        <taxon>Moraxellales</taxon>
        <taxon>Moraxellaceae</taxon>
        <taxon>Acinetobacter</taxon>
        <taxon>Acinetobacter calcoaceticus/baumannii complex</taxon>
    </lineage>
</organism>
<dbReference type="FunFam" id="1.20.140.10:FF:000004">
    <property type="entry name" value="Acyl-CoA dehydrogenase FadE25"/>
    <property type="match status" value="1"/>
</dbReference>
<evidence type="ECO:0000256" key="12">
    <source>
        <dbReference type="RuleBase" id="RU362125"/>
    </source>
</evidence>